<feature type="region of interest" description="Disordered" evidence="1">
    <location>
        <begin position="1"/>
        <end position="63"/>
    </location>
</feature>
<evidence type="ECO:0000256" key="1">
    <source>
        <dbReference type="SAM" id="MobiDB-lite"/>
    </source>
</evidence>
<organism evidence="3">
    <name type="scientific">uncultured virus</name>
    <dbReference type="NCBI Taxonomy" id="340016"/>
    <lineage>
        <taxon>Viruses</taxon>
        <taxon>environmental samples</taxon>
    </lineage>
</organism>
<evidence type="ECO:0000259" key="2">
    <source>
        <dbReference type="Pfam" id="PF19846"/>
    </source>
</evidence>
<evidence type="ECO:0000313" key="3">
    <source>
        <dbReference type="EMBL" id="ASE99985.1"/>
    </source>
</evidence>
<protein>
    <recommendedName>
        <fullName evidence="2">DUF6321 domain-containing protein</fullName>
    </recommendedName>
</protein>
<reference evidence="3" key="2">
    <citation type="journal article" date="2017" name="Nat. Commun.">
        <title>Single-virus genomics reveals hidden cosmopolitan and abundant viruses.</title>
        <authorList>
            <person name="Martinez-Hernandez F."/>
            <person name="Fornas O."/>
            <person name="Lluesma Gomez M."/>
            <person name="Bolduc B."/>
            <person name="de la Cruz Pena M.J."/>
            <person name="Martinez J.M."/>
            <person name="Anton J."/>
            <person name="Gasol J.M."/>
            <person name="Rosselli R."/>
            <person name="Rodriguez-Valera F."/>
            <person name="Sullivan M.B."/>
            <person name="Acinas S.G."/>
            <person name="Martinez-Garcia M."/>
        </authorList>
    </citation>
    <scope>NUCLEOTIDE SEQUENCE</scope>
</reference>
<dbReference type="InterPro" id="IPR046284">
    <property type="entry name" value="DUF6321"/>
</dbReference>
<dbReference type="Pfam" id="PF19846">
    <property type="entry name" value="DUF6321"/>
    <property type="match status" value="1"/>
</dbReference>
<feature type="domain" description="DUF6321" evidence="2">
    <location>
        <begin position="23"/>
        <end position="94"/>
    </location>
</feature>
<sequence length="96" mass="10802">MRMHLAEGGMPARNKKNFRPTEKGAGMTRAGVMAYRRKNPGSKLKTAVTGKVKPGSKAAKRRKSFCARSLGQMKKFPKAAKDPNSRLRQARRRWKC</sequence>
<dbReference type="EMBL" id="KY052810">
    <property type="protein sequence ID" value="ASE99985.1"/>
    <property type="molecule type" value="Genomic_DNA"/>
</dbReference>
<name>A0A218ML34_9VIRU</name>
<reference evidence="3" key="1">
    <citation type="submission" date="2016-10" db="EMBL/GenBank/DDBJ databases">
        <authorList>
            <person name="Varghese N."/>
        </authorList>
    </citation>
    <scope>NUCLEOTIDE SEQUENCE</scope>
</reference>
<accession>A0A218ML34</accession>
<proteinExistence type="predicted"/>
<feature type="region of interest" description="Disordered" evidence="1">
    <location>
        <begin position="75"/>
        <end position="96"/>
    </location>
</feature>